<dbReference type="InterPro" id="IPR036397">
    <property type="entry name" value="RNaseH_sf"/>
</dbReference>
<name>A0AAW2VW89_9LAMI</name>
<dbReference type="CDD" id="cd06222">
    <property type="entry name" value="RNase_H_like"/>
    <property type="match status" value="1"/>
</dbReference>
<evidence type="ECO:0000313" key="3">
    <source>
        <dbReference type="EMBL" id="KAL0433989.1"/>
    </source>
</evidence>
<dbReference type="PANTHER" id="PTHR47723:SF19">
    <property type="entry name" value="POLYNUCLEOTIDYL TRANSFERASE, RIBONUCLEASE H-LIKE SUPERFAMILY PROTEIN"/>
    <property type="match status" value="1"/>
</dbReference>
<sequence>MEPLKPFWAPSKSVKFSAKAAFNAIQLSKSTPTPGDEGVGKRIWSLDVHNRLKLFIWRTLFDTLPTKGKLGHFFHIVEPECPFCLFQEETSHHLFLRCPFAERLWLCSKWQVRLALWLHLSLREWFMQISNPTSRDFPDVDTQLEFITTWAITLDQIWKARNDRTHGNVPQQLDTIARNILKMTGEHFVARRTRKVRTQNNEEWTPPPQDWIKVNTDVAFKDDKCFTAFIVRDQNSTVTHAATKEIFVNNAFIGETRAIRIAAELLHKEECELVIVESDSIVAIQWIKGEDQEVDIAAKTDVKKIKKIWNCRPKWDFSKISRLCNGMAHGLAKWNHGANWDGPIPPPPHFPKTYFVIRGLDHTLTSAQADDAWSRRPTEEFMRLLGDRAYKHALERQPHQRPVPQLCRNQLWVDAAGGGSEVESSAWGSMH</sequence>
<gene>
    <name evidence="3" type="ORF">Slati_2733200</name>
</gene>
<dbReference type="InterPro" id="IPR026960">
    <property type="entry name" value="RVT-Znf"/>
</dbReference>
<reference evidence="3" key="1">
    <citation type="submission" date="2020-06" db="EMBL/GenBank/DDBJ databases">
        <authorList>
            <person name="Li T."/>
            <person name="Hu X."/>
            <person name="Zhang T."/>
            <person name="Song X."/>
            <person name="Zhang H."/>
            <person name="Dai N."/>
            <person name="Sheng W."/>
            <person name="Hou X."/>
            <person name="Wei L."/>
        </authorList>
    </citation>
    <scope>NUCLEOTIDE SEQUENCE</scope>
    <source>
        <strain evidence="3">KEN1</strain>
        <tissue evidence="3">Leaf</tissue>
    </source>
</reference>
<dbReference type="Pfam" id="PF13966">
    <property type="entry name" value="zf-RVT"/>
    <property type="match status" value="1"/>
</dbReference>
<dbReference type="AlphaFoldDB" id="A0AAW2VW89"/>
<accession>A0AAW2VW89</accession>
<dbReference type="EMBL" id="JACGWN010000009">
    <property type="protein sequence ID" value="KAL0433989.1"/>
    <property type="molecule type" value="Genomic_DNA"/>
</dbReference>
<organism evidence="3">
    <name type="scientific">Sesamum latifolium</name>
    <dbReference type="NCBI Taxonomy" id="2727402"/>
    <lineage>
        <taxon>Eukaryota</taxon>
        <taxon>Viridiplantae</taxon>
        <taxon>Streptophyta</taxon>
        <taxon>Embryophyta</taxon>
        <taxon>Tracheophyta</taxon>
        <taxon>Spermatophyta</taxon>
        <taxon>Magnoliopsida</taxon>
        <taxon>eudicotyledons</taxon>
        <taxon>Gunneridae</taxon>
        <taxon>Pentapetalae</taxon>
        <taxon>asterids</taxon>
        <taxon>lamiids</taxon>
        <taxon>Lamiales</taxon>
        <taxon>Pedaliaceae</taxon>
        <taxon>Sesamum</taxon>
    </lineage>
</organism>
<protein>
    <recommendedName>
        <fullName evidence="4">Reverse transcriptase zinc-binding domain-containing protein</fullName>
    </recommendedName>
</protein>
<dbReference type="PANTHER" id="PTHR47723">
    <property type="entry name" value="OS05G0353850 PROTEIN"/>
    <property type="match status" value="1"/>
</dbReference>
<dbReference type="Pfam" id="PF13456">
    <property type="entry name" value="RVT_3"/>
    <property type="match status" value="1"/>
</dbReference>
<dbReference type="InterPro" id="IPR044730">
    <property type="entry name" value="RNase_H-like_dom_plant"/>
</dbReference>
<reference evidence="3" key="2">
    <citation type="journal article" date="2024" name="Plant">
        <title>Genomic evolution and insights into agronomic trait innovations of Sesamum species.</title>
        <authorList>
            <person name="Miao H."/>
            <person name="Wang L."/>
            <person name="Qu L."/>
            <person name="Liu H."/>
            <person name="Sun Y."/>
            <person name="Le M."/>
            <person name="Wang Q."/>
            <person name="Wei S."/>
            <person name="Zheng Y."/>
            <person name="Lin W."/>
            <person name="Duan Y."/>
            <person name="Cao H."/>
            <person name="Xiong S."/>
            <person name="Wang X."/>
            <person name="Wei L."/>
            <person name="Li C."/>
            <person name="Ma Q."/>
            <person name="Ju M."/>
            <person name="Zhao R."/>
            <person name="Li G."/>
            <person name="Mu C."/>
            <person name="Tian Q."/>
            <person name="Mei H."/>
            <person name="Zhang T."/>
            <person name="Gao T."/>
            <person name="Zhang H."/>
        </authorList>
    </citation>
    <scope>NUCLEOTIDE SEQUENCE</scope>
    <source>
        <strain evidence="3">KEN1</strain>
    </source>
</reference>
<evidence type="ECO:0008006" key="4">
    <source>
        <dbReference type="Google" id="ProtNLM"/>
    </source>
</evidence>
<evidence type="ECO:0000259" key="2">
    <source>
        <dbReference type="Pfam" id="PF13966"/>
    </source>
</evidence>
<feature type="domain" description="Reverse transcriptase zinc-binding" evidence="2">
    <location>
        <begin position="16"/>
        <end position="105"/>
    </location>
</feature>
<feature type="domain" description="RNase H type-1" evidence="1">
    <location>
        <begin position="215"/>
        <end position="334"/>
    </location>
</feature>
<dbReference type="GO" id="GO:0004523">
    <property type="term" value="F:RNA-DNA hybrid ribonuclease activity"/>
    <property type="evidence" value="ECO:0007669"/>
    <property type="project" value="InterPro"/>
</dbReference>
<dbReference type="Gene3D" id="3.30.420.10">
    <property type="entry name" value="Ribonuclease H-like superfamily/Ribonuclease H"/>
    <property type="match status" value="1"/>
</dbReference>
<dbReference type="InterPro" id="IPR002156">
    <property type="entry name" value="RNaseH_domain"/>
</dbReference>
<dbReference type="InterPro" id="IPR053151">
    <property type="entry name" value="RNase_H-like"/>
</dbReference>
<evidence type="ECO:0000259" key="1">
    <source>
        <dbReference type="Pfam" id="PF13456"/>
    </source>
</evidence>
<dbReference type="SUPFAM" id="SSF53098">
    <property type="entry name" value="Ribonuclease H-like"/>
    <property type="match status" value="1"/>
</dbReference>
<proteinExistence type="predicted"/>
<comment type="caution">
    <text evidence="3">The sequence shown here is derived from an EMBL/GenBank/DDBJ whole genome shotgun (WGS) entry which is preliminary data.</text>
</comment>
<dbReference type="GO" id="GO:0003676">
    <property type="term" value="F:nucleic acid binding"/>
    <property type="evidence" value="ECO:0007669"/>
    <property type="project" value="InterPro"/>
</dbReference>
<dbReference type="InterPro" id="IPR012337">
    <property type="entry name" value="RNaseH-like_sf"/>
</dbReference>